<dbReference type="EMBL" id="MN739582">
    <property type="protein sequence ID" value="QHT14400.1"/>
    <property type="molecule type" value="Genomic_DNA"/>
</dbReference>
<protein>
    <submittedName>
        <fullName evidence="1">Uncharacterized protein</fullName>
    </submittedName>
</protein>
<sequence>MDTPCVICNELGENLTKLPCCENRCHLLCGIQYIANNAHLNAQVVCPCGNILYLGTESSSHINAEHILSMDGAKKAINSMKVKEKDLKKAISAYKHILKLKKQAFHTEIDEYKMAIQNAKKAYLQEIRQMPEYKRVGSLLIGLRGLYRRFKKKYASSYQYGILDDIRISSSLLYYSPAWKLQRIFRIRIL</sequence>
<proteinExistence type="predicted"/>
<dbReference type="AlphaFoldDB" id="A0A6C0DDI4"/>
<accession>A0A6C0DDI4</accession>
<name>A0A6C0DDI4_9ZZZZ</name>
<organism evidence="1">
    <name type="scientific">viral metagenome</name>
    <dbReference type="NCBI Taxonomy" id="1070528"/>
    <lineage>
        <taxon>unclassified sequences</taxon>
        <taxon>metagenomes</taxon>
        <taxon>organismal metagenomes</taxon>
    </lineage>
</organism>
<evidence type="ECO:0000313" key="1">
    <source>
        <dbReference type="EMBL" id="QHT14400.1"/>
    </source>
</evidence>
<reference evidence="1" key="1">
    <citation type="journal article" date="2020" name="Nature">
        <title>Giant virus diversity and host interactions through global metagenomics.</title>
        <authorList>
            <person name="Schulz F."/>
            <person name="Roux S."/>
            <person name="Paez-Espino D."/>
            <person name="Jungbluth S."/>
            <person name="Walsh D.A."/>
            <person name="Denef V.J."/>
            <person name="McMahon K.D."/>
            <person name="Konstantinidis K.T."/>
            <person name="Eloe-Fadrosh E.A."/>
            <person name="Kyrpides N.C."/>
            <person name="Woyke T."/>
        </authorList>
    </citation>
    <scope>NUCLEOTIDE SEQUENCE</scope>
    <source>
        <strain evidence="1">GVMAG-M-3300023174-137</strain>
    </source>
</reference>